<organism evidence="3 4">
    <name type="scientific">Tegillarca granosa</name>
    <name type="common">Malaysian cockle</name>
    <name type="synonym">Anadara granosa</name>
    <dbReference type="NCBI Taxonomy" id="220873"/>
    <lineage>
        <taxon>Eukaryota</taxon>
        <taxon>Metazoa</taxon>
        <taxon>Spiralia</taxon>
        <taxon>Lophotrochozoa</taxon>
        <taxon>Mollusca</taxon>
        <taxon>Bivalvia</taxon>
        <taxon>Autobranchia</taxon>
        <taxon>Pteriomorphia</taxon>
        <taxon>Arcoida</taxon>
        <taxon>Arcoidea</taxon>
        <taxon>Arcidae</taxon>
        <taxon>Tegillarca</taxon>
    </lineage>
</organism>
<feature type="compositionally biased region" description="Polar residues" evidence="2">
    <location>
        <begin position="105"/>
        <end position="121"/>
    </location>
</feature>
<comment type="caution">
    <text evidence="3">The sequence shown here is derived from an EMBL/GenBank/DDBJ whole genome shotgun (WGS) entry which is preliminary data.</text>
</comment>
<feature type="compositionally biased region" description="Low complexity" evidence="2">
    <location>
        <begin position="284"/>
        <end position="295"/>
    </location>
</feature>
<dbReference type="PANTHER" id="PTHR22826">
    <property type="entry name" value="RHO GUANINE EXCHANGE FACTOR-RELATED"/>
    <property type="match status" value="1"/>
</dbReference>
<gene>
    <name evidence="3" type="ORF">KUTeg_002002</name>
</gene>
<dbReference type="InterPro" id="IPR051336">
    <property type="entry name" value="RhoGEF_Guanine_NuclExch_SF"/>
</dbReference>
<feature type="region of interest" description="Disordered" evidence="2">
    <location>
        <begin position="253"/>
        <end position="298"/>
    </location>
</feature>
<feature type="compositionally biased region" description="Low complexity" evidence="2">
    <location>
        <begin position="72"/>
        <end position="81"/>
    </location>
</feature>
<feature type="region of interest" description="Disordered" evidence="2">
    <location>
        <begin position="1"/>
        <end position="121"/>
    </location>
</feature>
<dbReference type="PANTHER" id="PTHR22826:SF106">
    <property type="entry name" value="TRIO, ISOFORM A"/>
    <property type="match status" value="1"/>
</dbReference>
<protein>
    <submittedName>
        <fullName evidence="3">Uncharacterized protein</fullName>
    </submittedName>
</protein>
<sequence length="461" mass="52565">MSRHESQRSVNQDPQYVSRHESQRSIHQEPQYVSRHESQRSLQPPDAHYLSRNESQRSVSQSQPHLARHESQQSLQGSQQGVYVLRRESQRSRLERQGSERSLTGPPQQQLTRHQSHQNVYHQQDPAYLSRYESQPILGQEATRPKSLNYLPRHESHQPLSYHDNRQPHQQVHSPHHHGKSPTSAHPPPQPHLPNISQDEDYLPPYEGGQPLNMSHDQVLPYPLYPNSPQDNHMEGVQHQNGHMQPLTVEVGRHESQRSVSDYPGGSYTSPKYSDDSMIRRSQTHLSHSSSMSAPHPVPEGIEKTKQLNVLLFSSGGRDRQGGPVITFPPHSQDPEFTSQDITTCLRYLSQIPSEESKRRGFTAVVDSRDGSWQNLVTVLGCLKPQFLSINRLYTFVDKNQLSGSFGGHLIYIHRVWLQNRLDQEKFIREVRAASSHLDSAEASDSAGLWKAGTSPVPWNL</sequence>
<accession>A0ABQ9FXE4</accession>
<evidence type="ECO:0000313" key="3">
    <source>
        <dbReference type="EMBL" id="KAJ8320415.1"/>
    </source>
</evidence>
<proteinExistence type="predicted"/>
<evidence type="ECO:0000256" key="1">
    <source>
        <dbReference type="ARBA" id="ARBA00022658"/>
    </source>
</evidence>
<feature type="region of interest" description="Disordered" evidence="2">
    <location>
        <begin position="151"/>
        <end position="240"/>
    </location>
</feature>
<evidence type="ECO:0000313" key="4">
    <source>
        <dbReference type="Proteomes" id="UP001217089"/>
    </source>
</evidence>
<keyword evidence="1" id="KW-0344">Guanine-nucleotide releasing factor</keyword>
<dbReference type="EMBL" id="JARBDR010000141">
    <property type="protein sequence ID" value="KAJ8320415.1"/>
    <property type="molecule type" value="Genomic_DNA"/>
</dbReference>
<feature type="compositionally biased region" description="Basic and acidic residues" evidence="2">
    <location>
        <begin position="18"/>
        <end position="27"/>
    </location>
</feature>
<reference evidence="3 4" key="1">
    <citation type="submission" date="2022-12" db="EMBL/GenBank/DDBJ databases">
        <title>Chromosome-level genome of Tegillarca granosa.</title>
        <authorList>
            <person name="Kim J."/>
        </authorList>
    </citation>
    <scope>NUCLEOTIDE SEQUENCE [LARGE SCALE GENOMIC DNA]</scope>
    <source>
        <strain evidence="3">Teg-2019</strain>
        <tissue evidence="3">Adductor muscle</tissue>
    </source>
</reference>
<keyword evidence="4" id="KW-1185">Reference proteome</keyword>
<dbReference type="Proteomes" id="UP001217089">
    <property type="component" value="Unassembled WGS sequence"/>
</dbReference>
<name>A0ABQ9FXE4_TEGGR</name>
<feature type="compositionally biased region" description="Basic and acidic residues" evidence="2">
    <location>
        <begin position="152"/>
        <end position="167"/>
    </location>
</feature>
<evidence type="ECO:0000256" key="2">
    <source>
        <dbReference type="SAM" id="MobiDB-lite"/>
    </source>
</evidence>
<feature type="compositionally biased region" description="Basic and acidic residues" evidence="2">
    <location>
        <begin position="85"/>
        <end position="99"/>
    </location>
</feature>